<evidence type="ECO:0000313" key="6">
    <source>
        <dbReference type="Proteomes" id="UP000295264"/>
    </source>
</evidence>
<dbReference type="AlphaFoldDB" id="A0A484GQD8"/>
<proteinExistence type="predicted"/>
<feature type="domain" description="NADH dehydrogenase subunit 5 C-terminal" evidence="4">
    <location>
        <begin position="1"/>
        <end position="41"/>
    </location>
</feature>
<feature type="non-terminal residue" evidence="5">
    <location>
        <position position="1"/>
    </location>
</feature>
<accession>A0A484GQD8</accession>
<keyword evidence="6" id="KW-1185">Reference proteome</keyword>
<feature type="non-terminal residue" evidence="5">
    <location>
        <position position="41"/>
    </location>
</feature>
<keyword evidence="2" id="KW-1278">Translocase</keyword>
<sequence>TRIVFLTLLGQPHFPPLININETNPILINPIKRLLIGSIFA</sequence>
<evidence type="ECO:0000256" key="1">
    <source>
        <dbReference type="ARBA" id="ARBA00022448"/>
    </source>
</evidence>
<keyword evidence="1" id="KW-0813">Transport</keyword>
<organism evidence="5 6">
    <name type="scientific">Sousa chinensis</name>
    <name type="common">Indo-pacific humpbacked dolphin</name>
    <name type="synonym">Steno chinensis</name>
    <dbReference type="NCBI Taxonomy" id="103600"/>
    <lineage>
        <taxon>Eukaryota</taxon>
        <taxon>Metazoa</taxon>
        <taxon>Chordata</taxon>
        <taxon>Craniata</taxon>
        <taxon>Vertebrata</taxon>
        <taxon>Euteleostomi</taxon>
        <taxon>Mammalia</taxon>
        <taxon>Eutheria</taxon>
        <taxon>Laurasiatheria</taxon>
        <taxon>Artiodactyla</taxon>
        <taxon>Whippomorpha</taxon>
        <taxon>Cetacea</taxon>
        <taxon>Odontoceti</taxon>
        <taxon>Delphinidae</taxon>
        <taxon>Sousa</taxon>
    </lineage>
</organism>
<dbReference type="EMBL" id="QWLN02005205">
    <property type="protein sequence ID" value="TEA37661.1"/>
    <property type="molecule type" value="Genomic_DNA"/>
</dbReference>
<dbReference type="InterPro" id="IPR010934">
    <property type="entry name" value="NADH_DH_su5_C"/>
</dbReference>
<reference evidence="5 6" key="1">
    <citation type="journal article" date="2018" name="Genomics">
        <title>Molecular footprints of inshore aquatic adaptation in Indo-Pacific humpback dolphin (Sousa chinensis).</title>
        <authorList>
            <person name="Ming Y."/>
            <person name="Jian J."/>
            <person name="Yu F."/>
            <person name="Yu X."/>
            <person name="Wang J."/>
            <person name="Liu W."/>
        </authorList>
    </citation>
    <scope>NUCLEOTIDE SEQUENCE [LARGE SCALE GENOMIC DNA]</scope>
    <source>
        <strain evidence="5">MY-2018</strain>
        <tissue evidence="5">Skin</tissue>
    </source>
</reference>
<name>A0A484GQD8_SOUCH</name>
<evidence type="ECO:0000313" key="5">
    <source>
        <dbReference type="EMBL" id="TEA37661.1"/>
    </source>
</evidence>
<dbReference type="Proteomes" id="UP000295264">
    <property type="component" value="Unassembled WGS sequence"/>
</dbReference>
<keyword evidence="3" id="KW-0520">NAD</keyword>
<evidence type="ECO:0000256" key="2">
    <source>
        <dbReference type="ARBA" id="ARBA00022967"/>
    </source>
</evidence>
<gene>
    <name evidence="5" type="ORF">DBR06_SOUSAS1512010001</name>
</gene>
<dbReference type="Pfam" id="PF06455">
    <property type="entry name" value="NADH5_C"/>
    <property type="match status" value="1"/>
</dbReference>
<protein>
    <recommendedName>
        <fullName evidence="4">NADH dehydrogenase subunit 5 C-terminal domain-containing protein</fullName>
    </recommendedName>
</protein>
<evidence type="ECO:0000256" key="3">
    <source>
        <dbReference type="ARBA" id="ARBA00023027"/>
    </source>
</evidence>
<comment type="caution">
    <text evidence="5">The sequence shown here is derived from an EMBL/GenBank/DDBJ whole genome shotgun (WGS) entry which is preliminary data.</text>
</comment>
<evidence type="ECO:0000259" key="4">
    <source>
        <dbReference type="Pfam" id="PF06455"/>
    </source>
</evidence>